<dbReference type="Proteomes" id="UP000440224">
    <property type="component" value="Unassembled WGS sequence"/>
</dbReference>
<dbReference type="GO" id="GO:0006261">
    <property type="term" value="P:DNA-templated DNA replication"/>
    <property type="evidence" value="ECO:0007669"/>
    <property type="project" value="InterPro"/>
</dbReference>
<dbReference type="SUPFAM" id="SSF53098">
    <property type="entry name" value="Ribonuclease H-like"/>
    <property type="match status" value="1"/>
</dbReference>
<evidence type="ECO:0000259" key="6">
    <source>
        <dbReference type="SMART" id="SM00482"/>
    </source>
</evidence>
<dbReference type="SMART" id="SM00482">
    <property type="entry name" value="POLAc"/>
    <property type="match status" value="1"/>
</dbReference>
<keyword evidence="8" id="KW-1185">Reference proteome</keyword>
<feature type="compositionally biased region" description="Gly residues" evidence="5">
    <location>
        <begin position="873"/>
        <end position="885"/>
    </location>
</feature>
<sequence length="1573" mass="172090">MVMNLAHASTETNAGCAQVLPFEPHHIQYLEARGVAPGLAAEAGLRALSAEEGAKRLGFAQTLSSSGLFIPYPNEADYGRIRLDQGEPRFLVPKGKDIPIYIPPNCEREGDSPLHVVEGPIKALCLQDHGLATIGLGGIYSTLTKDLRLNASWKAIALYRRVVIIVFDAGRAWNLNVARAEARLAIALEQNGARVMVAALPPREDGGDQGPDDYVVATHGPDAIKAVIAAAVPADPILRLESISDDQAIALLGDMPFLFTVKERGAAVEKRVTALLRKHGVKETDIRRAIKEVEKRAKQRKHEGMVVEDFSYTELEGSLCLVTRPDGVTDYVRALCNFSAQIVEEETLDDGSEKKRVFVLEGELASGAPLPRVRITPEEFETELWPSKYWGARVNVYHNNPRGALRAAIKAGSNPNDKVTYQHTGWRDKLYLHAGGAVGAPDVSVDLEGPFRRYSLPEFAEDPAEAVKISLAFLKTADTRVTLPLHCAVYRAPLQDLYYCDAALALYGKSGSMKSSLAALAQRHWGDFDHASLPVSWGSTPNAIELYLHRMKDALVTIDDFAPKTADATDEMHKKGAQVLRNIGNGSARGRLKSDCTARSDRPCRALVLSTGEDLPKGESIQARLIALRMKKEDIDLDELTKLQAKAHRLPHAMVAYIQWLAPRMEQLKLEVAKKFREFREEMQQEYGHLRAPAAMAHLLVGAYYFTQFAKDLGVMSAEDAMHYIEEARGALLANYREQVSATEQSNPGRRFLEVLRDLLLRRKVALKSLGMPLTSASSDDAEPVGWKDKTHAYLLPDAAFEAVNKALKSMNEGTPLQQYGLWSRMVEEGLILPYGKGKEPTHRLDVDGDGERERVLKIDLAKLRGEPDPDGSGDGGPGPGGGEPGPDDDGEALCEGGDDGLDLPSLWRPIRSPAENMNGSAPLTAASSPPPLALAVQMPGSCPDRSGQASEGAATRETRSIPGVLWWNDSNQPHSDQMTGCFGGEGSSMGSDAATGAASSASSFGEALSPQKIWSSGQAGPSTLAEAILRAGRVGLVVHSTGSDLTEGPVIITVALPDGQARVFHMFGGEQLGPVADALCQVTVVGHDLKGALAQLQYHLGFMPGTVVDTAIAWRLLDGGRHLKNDKYFSFERACELAFGKKIVQKNINWWMTPSPELRDELAQKARDVLHLADIFQQDLQEERLEEAAVLEFAVLPIVAHMEAYGMPINRVEWERLVNMWTSEATELKKNLVTMLGVKDLDNNDDILAALHGLGLQVAGTSGEALSTYMYLPVAQQLVLYRRKNGFVTGAGNGVLRAFSRSEDGRVHATLKQIGAVTGRFSARQPNLLGLPRDKQVRSCIQAPPGKKLVVGDYNAIELRVLADQTVDEKLKEVFGKSDGDPHRHTASLLMNVLENQVTDEQRNRAKPVNFGGSFGMGVNKLIAYAKKNYNVDLRPEQAAQFKHMFLQNYAGIAAWQKKMAEEMPGELRTRSGRVSYYFDPDEEYNARLAFPIQGTAADGMKQAMVLLAPHLKRLGAQMILAVHDELLVEAPEEHAEEVKELMRDCMIAGMKKYVPSVPIVVEPKVMSRWEK</sequence>
<dbReference type="PANTHER" id="PTHR10133">
    <property type="entry name" value="DNA POLYMERASE I"/>
    <property type="match status" value="1"/>
</dbReference>
<comment type="catalytic activity">
    <reaction evidence="4">
        <text>DNA(n) + a 2'-deoxyribonucleoside 5'-triphosphate = DNA(n+1) + diphosphate</text>
        <dbReference type="Rhea" id="RHEA:22508"/>
        <dbReference type="Rhea" id="RHEA-COMP:17339"/>
        <dbReference type="Rhea" id="RHEA-COMP:17340"/>
        <dbReference type="ChEBI" id="CHEBI:33019"/>
        <dbReference type="ChEBI" id="CHEBI:61560"/>
        <dbReference type="ChEBI" id="CHEBI:173112"/>
        <dbReference type="EC" id="2.7.7.7"/>
    </reaction>
</comment>
<name>A0A6N7PY80_9BACT</name>
<dbReference type="Pfam" id="PF12965">
    <property type="entry name" value="DUF3854"/>
    <property type="match status" value="1"/>
</dbReference>
<accession>A0A6N7PY80</accession>
<dbReference type="Gene3D" id="3.30.70.370">
    <property type="match status" value="1"/>
</dbReference>
<dbReference type="PANTHER" id="PTHR10133:SF27">
    <property type="entry name" value="DNA POLYMERASE NU"/>
    <property type="match status" value="1"/>
</dbReference>
<dbReference type="PRINTS" id="PR00868">
    <property type="entry name" value="DNAPOLI"/>
</dbReference>
<proteinExistence type="inferred from homology"/>
<comment type="caution">
    <text evidence="7">The sequence shown here is derived from an EMBL/GenBank/DDBJ whole genome shotgun (WGS) entry which is preliminary data.</text>
</comment>
<dbReference type="GO" id="GO:0003887">
    <property type="term" value="F:DNA-directed DNA polymerase activity"/>
    <property type="evidence" value="ECO:0007669"/>
    <property type="project" value="UniProtKB-EC"/>
</dbReference>
<dbReference type="InterPro" id="IPR001098">
    <property type="entry name" value="DNA-dir_DNA_pol_A_palm_dom"/>
</dbReference>
<dbReference type="EMBL" id="WJIE01000012">
    <property type="protein sequence ID" value="MRG96517.1"/>
    <property type="molecule type" value="Genomic_DNA"/>
</dbReference>
<dbReference type="GO" id="GO:0003677">
    <property type="term" value="F:DNA binding"/>
    <property type="evidence" value="ECO:0007669"/>
    <property type="project" value="InterPro"/>
</dbReference>
<dbReference type="Gene3D" id="3.30.420.10">
    <property type="entry name" value="Ribonuclease H-like superfamily/Ribonuclease H"/>
    <property type="match status" value="1"/>
</dbReference>
<dbReference type="EC" id="2.7.7.7" evidence="2"/>
<dbReference type="InterPro" id="IPR043502">
    <property type="entry name" value="DNA/RNA_pol_sf"/>
</dbReference>
<dbReference type="Pfam" id="PF00476">
    <property type="entry name" value="DNA_pol_A"/>
    <property type="match status" value="1"/>
</dbReference>
<dbReference type="GO" id="GO:0006302">
    <property type="term" value="P:double-strand break repair"/>
    <property type="evidence" value="ECO:0007669"/>
    <property type="project" value="TreeGrafter"/>
</dbReference>
<dbReference type="InterPro" id="IPR002298">
    <property type="entry name" value="DNA_polymerase_A"/>
</dbReference>
<evidence type="ECO:0000256" key="3">
    <source>
        <dbReference type="ARBA" id="ARBA00022705"/>
    </source>
</evidence>
<feature type="compositionally biased region" description="Acidic residues" evidence="5">
    <location>
        <begin position="886"/>
        <end position="902"/>
    </location>
</feature>
<evidence type="ECO:0000256" key="2">
    <source>
        <dbReference type="ARBA" id="ARBA00012417"/>
    </source>
</evidence>
<protein>
    <recommendedName>
        <fullName evidence="2">DNA-directed DNA polymerase</fullName>
        <ecNumber evidence="2">2.7.7.7</ecNumber>
    </recommendedName>
</protein>
<dbReference type="Pfam" id="PF06048">
    <property type="entry name" value="DUF927"/>
    <property type="match status" value="1"/>
</dbReference>
<evidence type="ECO:0000313" key="8">
    <source>
        <dbReference type="Proteomes" id="UP000440224"/>
    </source>
</evidence>
<dbReference type="InterPro" id="IPR036397">
    <property type="entry name" value="RNaseH_sf"/>
</dbReference>
<evidence type="ECO:0000256" key="5">
    <source>
        <dbReference type="SAM" id="MobiDB-lite"/>
    </source>
</evidence>
<dbReference type="InterPro" id="IPR009270">
    <property type="entry name" value="DUF927"/>
</dbReference>
<feature type="region of interest" description="Disordered" evidence="5">
    <location>
        <begin position="861"/>
        <end position="931"/>
    </location>
</feature>
<dbReference type="Gene3D" id="3.40.1360.10">
    <property type="match status" value="1"/>
</dbReference>
<comment type="similarity">
    <text evidence="1">Belongs to the DNA polymerase type-A family.</text>
</comment>
<evidence type="ECO:0000313" key="7">
    <source>
        <dbReference type="EMBL" id="MRG96517.1"/>
    </source>
</evidence>
<dbReference type="SUPFAM" id="SSF56672">
    <property type="entry name" value="DNA/RNA polymerases"/>
    <property type="match status" value="1"/>
</dbReference>
<reference evidence="7 8" key="1">
    <citation type="submission" date="2019-10" db="EMBL/GenBank/DDBJ databases">
        <title>A soil myxobacterium in the family Polyangiaceae.</title>
        <authorList>
            <person name="Li Y."/>
            <person name="Wang J."/>
        </authorList>
    </citation>
    <scope>NUCLEOTIDE SEQUENCE [LARGE SCALE GENOMIC DNA]</scope>
    <source>
        <strain evidence="7 8">DSM 14734</strain>
    </source>
</reference>
<gene>
    <name evidence="7" type="ORF">GF068_32020</name>
</gene>
<dbReference type="Gene3D" id="1.10.150.20">
    <property type="entry name" value="5' to 3' exonuclease, C-terminal subdomain"/>
    <property type="match status" value="1"/>
</dbReference>
<dbReference type="InterPro" id="IPR024385">
    <property type="entry name" value="DUF3854"/>
</dbReference>
<evidence type="ECO:0000256" key="1">
    <source>
        <dbReference type="ARBA" id="ARBA00007705"/>
    </source>
</evidence>
<organism evidence="7 8">
    <name type="scientific">Polyangium spumosum</name>
    <dbReference type="NCBI Taxonomy" id="889282"/>
    <lineage>
        <taxon>Bacteria</taxon>
        <taxon>Pseudomonadati</taxon>
        <taxon>Myxococcota</taxon>
        <taxon>Polyangia</taxon>
        <taxon>Polyangiales</taxon>
        <taxon>Polyangiaceae</taxon>
        <taxon>Polyangium</taxon>
    </lineage>
</organism>
<feature type="domain" description="DNA-directed DNA polymerase family A palm" evidence="6">
    <location>
        <begin position="1335"/>
        <end position="1536"/>
    </location>
</feature>
<dbReference type="OrthoDB" id="5489962at2"/>
<evidence type="ECO:0000256" key="4">
    <source>
        <dbReference type="ARBA" id="ARBA00049244"/>
    </source>
</evidence>
<keyword evidence="3" id="KW-0235">DNA replication</keyword>
<dbReference type="InterPro" id="IPR012337">
    <property type="entry name" value="RNaseH-like_sf"/>
</dbReference>